<evidence type="ECO:0000313" key="7">
    <source>
        <dbReference type="Proteomes" id="UP000053398"/>
    </source>
</evidence>
<evidence type="ECO:0000256" key="2">
    <source>
        <dbReference type="ARBA" id="ARBA00023002"/>
    </source>
</evidence>
<dbReference type="AlphaFoldDB" id="A0A101Q3U8"/>
<evidence type="ECO:0000313" key="6">
    <source>
        <dbReference type="EMBL" id="KUN22777.1"/>
    </source>
</evidence>
<dbReference type="InterPro" id="IPR001670">
    <property type="entry name" value="ADH_Fe/GldA"/>
</dbReference>
<keyword evidence="7" id="KW-1185">Reference proteome</keyword>
<accession>A0A101Q3U8</accession>
<protein>
    <submittedName>
        <fullName evidence="6">Alcohol dehydrogenase</fullName>
    </submittedName>
</protein>
<evidence type="ECO:0000259" key="5">
    <source>
        <dbReference type="Pfam" id="PF25137"/>
    </source>
</evidence>
<dbReference type="RefSeq" id="WP_059264450.1">
    <property type="nucleotide sequence ID" value="NZ_KQ948359.1"/>
</dbReference>
<keyword evidence="2" id="KW-0560">Oxidoreductase</keyword>
<keyword evidence="3" id="KW-0520">NAD</keyword>
<dbReference type="GO" id="GO:0046872">
    <property type="term" value="F:metal ion binding"/>
    <property type="evidence" value="ECO:0007669"/>
    <property type="project" value="InterPro"/>
</dbReference>
<feature type="domain" description="Fe-containing alcohol dehydrogenase-like C-terminal" evidence="5">
    <location>
        <begin position="230"/>
        <end position="423"/>
    </location>
</feature>
<comment type="caution">
    <text evidence="6">The sequence shown here is derived from an EMBL/GenBank/DDBJ whole genome shotgun (WGS) entry which is preliminary data.</text>
</comment>
<dbReference type="Pfam" id="PF00465">
    <property type="entry name" value="Fe-ADH"/>
    <property type="match status" value="1"/>
</dbReference>
<dbReference type="InterPro" id="IPR018211">
    <property type="entry name" value="ADH_Fe_CS"/>
</dbReference>
<dbReference type="PANTHER" id="PTHR11496:SF102">
    <property type="entry name" value="ALCOHOL DEHYDROGENASE 4"/>
    <property type="match status" value="1"/>
</dbReference>
<sequence length="424" mass="44582">MSLTSHLMVAGGNDPSAEWSRDEGHCELLGPQRTSTQAVRQSARLTKFHVPEVVFGPGSLTELGHCALRLGGRRPFLVTDAGLMEAGWVDEAVGHLRRAGLRPVVWGDVTPNPKDHEVQAGFERYAASGCDVIVGVGGGSVIDAAKGVAILSGNGGHVLDYEGVDQVVQPIPPTVMVPSTSGSGADVSQFAVITDTTEHVKITIVSRTLVPEISVIDPRLLTTMPDWLNAATGLDALTHAIEAFVSRAHNPLTDNHALHAVELITANLVRTQVAPRDFGARLAMAQAALEAGMAFTNAILGATHAMSHQVGGLLDAPHGVVNGVLLPHVIRFNAEAWPERFVALGAAAGLPVSGVPAREVAEQLADLVRALADDVGVPKGLASLGVAERDVPVLARTTLKDACMATNPRDVDVRDMETLFREAL</sequence>
<dbReference type="Proteomes" id="UP000053398">
    <property type="component" value="Unassembled WGS sequence"/>
</dbReference>
<evidence type="ECO:0000259" key="4">
    <source>
        <dbReference type="Pfam" id="PF00465"/>
    </source>
</evidence>
<name>A0A101Q3U8_STRCK</name>
<dbReference type="InterPro" id="IPR056798">
    <property type="entry name" value="ADH_Fe_C"/>
</dbReference>
<dbReference type="EMBL" id="LMWP01000027">
    <property type="protein sequence ID" value="KUN22777.1"/>
    <property type="molecule type" value="Genomic_DNA"/>
</dbReference>
<gene>
    <name evidence="6" type="ORF">AQJ11_24995</name>
</gene>
<dbReference type="GO" id="GO:0004022">
    <property type="term" value="F:alcohol dehydrogenase (NAD+) activity"/>
    <property type="evidence" value="ECO:0007669"/>
    <property type="project" value="UniProtKB-ARBA"/>
</dbReference>
<evidence type="ECO:0000256" key="1">
    <source>
        <dbReference type="ARBA" id="ARBA00007358"/>
    </source>
</evidence>
<dbReference type="Gene3D" id="3.40.50.1970">
    <property type="match status" value="1"/>
</dbReference>
<organism evidence="6 7">
    <name type="scientific">Streptomyces corchorusii</name>
    <name type="common">Streptomyces chibaensis</name>
    <dbReference type="NCBI Taxonomy" id="1903"/>
    <lineage>
        <taxon>Bacteria</taxon>
        <taxon>Bacillati</taxon>
        <taxon>Actinomycetota</taxon>
        <taxon>Actinomycetes</taxon>
        <taxon>Kitasatosporales</taxon>
        <taxon>Streptomycetaceae</taxon>
        <taxon>Streptomyces</taxon>
    </lineage>
</organism>
<proteinExistence type="inferred from homology"/>
<dbReference type="PANTHER" id="PTHR11496">
    <property type="entry name" value="ALCOHOL DEHYDROGENASE"/>
    <property type="match status" value="1"/>
</dbReference>
<dbReference type="SUPFAM" id="SSF56796">
    <property type="entry name" value="Dehydroquinate synthase-like"/>
    <property type="match status" value="1"/>
</dbReference>
<comment type="similarity">
    <text evidence="1">Belongs to the iron-containing alcohol dehydrogenase family.</text>
</comment>
<dbReference type="InterPro" id="IPR039697">
    <property type="entry name" value="Alcohol_dehydrogenase_Fe"/>
</dbReference>
<feature type="domain" description="Alcohol dehydrogenase iron-type/glycerol dehydrogenase GldA" evidence="4">
    <location>
        <begin position="52"/>
        <end position="218"/>
    </location>
</feature>
<dbReference type="FunFam" id="3.40.50.1970:FF:000003">
    <property type="entry name" value="Alcohol dehydrogenase, iron-containing"/>
    <property type="match status" value="1"/>
</dbReference>
<dbReference type="PROSITE" id="PS00913">
    <property type="entry name" value="ADH_IRON_1"/>
    <property type="match status" value="1"/>
</dbReference>
<dbReference type="Pfam" id="PF25137">
    <property type="entry name" value="ADH_Fe_C"/>
    <property type="match status" value="1"/>
</dbReference>
<evidence type="ECO:0000256" key="3">
    <source>
        <dbReference type="ARBA" id="ARBA00023027"/>
    </source>
</evidence>
<dbReference type="FunFam" id="1.20.1090.10:FF:000001">
    <property type="entry name" value="Aldehyde-alcohol dehydrogenase"/>
    <property type="match status" value="1"/>
</dbReference>
<dbReference type="Gene3D" id="1.20.1090.10">
    <property type="entry name" value="Dehydroquinate synthase-like - alpha domain"/>
    <property type="match status" value="1"/>
</dbReference>
<reference evidence="6 7" key="1">
    <citation type="submission" date="2015-10" db="EMBL/GenBank/DDBJ databases">
        <title>Draft genome sequence of Streptomyces corchorusii DSM 40340, type strain for the species Streptomyces corchorusii.</title>
        <authorList>
            <person name="Ruckert C."/>
            <person name="Winkler A."/>
            <person name="Kalinowski J."/>
            <person name="Kampfer P."/>
            <person name="Glaeser S."/>
        </authorList>
    </citation>
    <scope>NUCLEOTIDE SEQUENCE [LARGE SCALE GENOMIC DNA]</scope>
    <source>
        <strain evidence="6 7">DSM 40340</strain>
    </source>
</reference>